<protein>
    <recommendedName>
        <fullName evidence="5">Coiled-coil domain-containing protein 14</fullName>
    </recommendedName>
</protein>
<dbReference type="PANTHER" id="PTHR22367">
    <property type="entry name" value="COILED-COIL DOMAIN-CONTAINING PROTEIN 14"/>
    <property type="match status" value="1"/>
</dbReference>
<feature type="region of interest" description="Disordered" evidence="2">
    <location>
        <begin position="1"/>
        <end position="54"/>
    </location>
</feature>
<feature type="compositionally biased region" description="Low complexity" evidence="2">
    <location>
        <begin position="195"/>
        <end position="205"/>
    </location>
</feature>
<evidence type="ECO:0000256" key="2">
    <source>
        <dbReference type="SAM" id="MobiDB-lite"/>
    </source>
</evidence>
<feature type="coiled-coil region" evidence="1">
    <location>
        <begin position="331"/>
        <end position="404"/>
    </location>
</feature>
<organism evidence="3 4">
    <name type="scientific">Solea senegalensis</name>
    <name type="common">Senegalese sole</name>
    <dbReference type="NCBI Taxonomy" id="28829"/>
    <lineage>
        <taxon>Eukaryota</taxon>
        <taxon>Metazoa</taxon>
        <taxon>Chordata</taxon>
        <taxon>Craniata</taxon>
        <taxon>Vertebrata</taxon>
        <taxon>Euteleostomi</taxon>
        <taxon>Actinopterygii</taxon>
        <taxon>Neopterygii</taxon>
        <taxon>Teleostei</taxon>
        <taxon>Neoteleostei</taxon>
        <taxon>Acanthomorphata</taxon>
        <taxon>Carangaria</taxon>
        <taxon>Pleuronectiformes</taxon>
        <taxon>Pleuronectoidei</taxon>
        <taxon>Soleidae</taxon>
        <taxon>Solea</taxon>
    </lineage>
</organism>
<dbReference type="InterPro" id="IPR029343">
    <property type="entry name" value="CCDC14"/>
</dbReference>
<dbReference type="PANTHER" id="PTHR22367:SF2">
    <property type="entry name" value="COILED-COIL DOMAIN-CONTAINING PROTEIN 14"/>
    <property type="match status" value="1"/>
</dbReference>
<dbReference type="GO" id="GO:0034451">
    <property type="term" value="C:centriolar satellite"/>
    <property type="evidence" value="ECO:0007669"/>
    <property type="project" value="TreeGrafter"/>
</dbReference>
<dbReference type="EMBL" id="JAGKHQ010000012">
    <property type="protein sequence ID" value="KAG7501564.1"/>
    <property type="molecule type" value="Genomic_DNA"/>
</dbReference>
<evidence type="ECO:0000313" key="3">
    <source>
        <dbReference type="EMBL" id="KAG7501564.1"/>
    </source>
</evidence>
<feature type="compositionally biased region" description="Polar residues" evidence="2">
    <location>
        <begin position="108"/>
        <end position="124"/>
    </location>
</feature>
<proteinExistence type="predicted"/>
<feature type="compositionally biased region" description="Low complexity" evidence="2">
    <location>
        <begin position="456"/>
        <end position="466"/>
    </location>
</feature>
<keyword evidence="4" id="KW-1185">Reference proteome</keyword>
<feature type="region of interest" description="Disordered" evidence="2">
    <location>
        <begin position="73"/>
        <end position="174"/>
    </location>
</feature>
<feature type="compositionally biased region" description="Polar residues" evidence="2">
    <location>
        <begin position="41"/>
        <end position="52"/>
    </location>
</feature>
<gene>
    <name evidence="3" type="ORF">JOB18_002236</name>
</gene>
<feature type="region of interest" description="Disordered" evidence="2">
    <location>
        <begin position="441"/>
        <end position="470"/>
    </location>
</feature>
<dbReference type="GO" id="GO:0071539">
    <property type="term" value="P:protein localization to centrosome"/>
    <property type="evidence" value="ECO:0007669"/>
    <property type="project" value="TreeGrafter"/>
</dbReference>
<feature type="compositionally biased region" description="Basic residues" evidence="2">
    <location>
        <begin position="97"/>
        <end position="107"/>
    </location>
</feature>
<accession>A0AAV6RAA2</accession>
<keyword evidence="1" id="KW-0175">Coiled coil</keyword>
<evidence type="ECO:0008006" key="5">
    <source>
        <dbReference type="Google" id="ProtNLM"/>
    </source>
</evidence>
<comment type="caution">
    <text evidence="3">The sequence shown here is derived from an EMBL/GenBank/DDBJ whole genome shotgun (WGS) entry which is preliminary data.</text>
</comment>
<sequence length="574" mass="63091">MKATNKHKQVVTSGRLTGGVKGQQARKPATASAHPEPAFSLYSTDSEEQVTSLHEGLDRCAALLTDILQADLTASPSPPKAATFRAAKSRPSTSLKKTVKKLPRKTAQKNPQSLPHGAASTTPRRGQKSPAAHSGVKLHPSQRPTPRKAQASPSIAPNQLQTSVTPTQNPISSVKTSIPFTQTSIPPFQPQSSVLLSVNQSSSQPGRAPLKAEHDEEEESVPVRDINTHHAAKDTRTAVGHVPPHVLSCSSKVSNMRLDPGHVDEIPQDAHISIERAVKEKKVEYLLGELKALLAGQGSIAERLLGHLEEAVTLNVNNESLSDPSSLYSQNIQLRRRVRILNQQLMEKEKAERQQNTHCNSGVTVLQDQLTAAQWRLQELQHDLTELRAALQDTRSELRDREAENTIIRTDLEATKRRLVDVEREKNELASFFQQILEENGNLKRLPQSPDSSAHPPVMNSSVMSPPHQPPTERITHYLMSLDRPGPARTQHASADTEKGGGVRAVDIAAPPVLQSHCSRERRLDSTLSQCDAESEWSESTFNTRDEMAFRDGLEALDASIASLQKTLQLDLRR</sequence>
<feature type="compositionally biased region" description="Polar residues" evidence="2">
    <location>
        <begin position="151"/>
        <end position="174"/>
    </location>
</feature>
<reference evidence="3 4" key="1">
    <citation type="journal article" date="2021" name="Sci. Rep.">
        <title>Chromosome anchoring in Senegalese sole (Solea senegalensis) reveals sex-associated markers and genome rearrangements in flatfish.</title>
        <authorList>
            <person name="Guerrero-Cozar I."/>
            <person name="Gomez-Garrido J."/>
            <person name="Berbel C."/>
            <person name="Martinez-Blanch J.F."/>
            <person name="Alioto T."/>
            <person name="Claros M.G."/>
            <person name="Gagnaire P.A."/>
            <person name="Manchado M."/>
        </authorList>
    </citation>
    <scope>NUCLEOTIDE SEQUENCE [LARGE SCALE GENOMIC DNA]</scope>
    <source>
        <strain evidence="3">Sse05_10M</strain>
    </source>
</reference>
<name>A0AAV6RAA2_SOLSE</name>
<dbReference type="Proteomes" id="UP000693946">
    <property type="component" value="Linkage Group LG2"/>
</dbReference>
<dbReference type="AlphaFoldDB" id="A0AAV6RAA2"/>
<dbReference type="Pfam" id="PF15254">
    <property type="entry name" value="CCDC14"/>
    <property type="match status" value="2"/>
</dbReference>
<feature type="region of interest" description="Disordered" evidence="2">
    <location>
        <begin position="195"/>
        <end position="222"/>
    </location>
</feature>
<evidence type="ECO:0000256" key="1">
    <source>
        <dbReference type="SAM" id="Coils"/>
    </source>
</evidence>
<evidence type="ECO:0000313" key="4">
    <source>
        <dbReference type="Proteomes" id="UP000693946"/>
    </source>
</evidence>